<feature type="compositionally biased region" description="Basic and acidic residues" evidence="2">
    <location>
        <begin position="468"/>
        <end position="477"/>
    </location>
</feature>
<evidence type="ECO:0000259" key="3">
    <source>
        <dbReference type="Pfam" id="PF05066"/>
    </source>
</evidence>
<evidence type="ECO:0000256" key="2">
    <source>
        <dbReference type="SAM" id="MobiDB-lite"/>
    </source>
</evidence>
<evidence type="ECO:0000313" key="5">
    <source>
        <dbReference type="Proteomes" id="UP000660262"/>
    </source>
</evidence>
<name>A0A830HV06_9CHLO</name>
<feature type="region of interest" description="Disordered" evidence="2">
    <location>
        <begin position="459"/>
        <end position="485"/>
    </location>
</feature>
<dbReference type="Proteomes" id="UP000660262">
    <property type="component" value="Unassembled WGS sequence"/>
</dbReference>
<accession>A0A830HV06</accession>
<keyword evidence="1" id="KW-0804">Transcription</keyword>
<sequence length="677" mass="73188">MSAPVDYPFSSMPSFPASVTPLKRGGGNLGLAGDVATHIEAHIDAPAASIIHTASIIPGSKKRSGDGDAPTTLVGGAHSTPTAGKMMRIPSSNTNNNKNLVVVNTSVDFNLAEDDKLPCMPNQNNNKETVQEVQEEEAVPTTTANNKDDEQKQELEQPTTTSSEKDKEEEHDVDMSDQQPQPQNHHDDVPPTTTTTTTTTTTDNNNKDSEERLPEQEEQQRPTTSSEKDGSELPPPAPLGAVTKKRRSIRRQQQQRNHHKLQLAAEALRTDEDSETMTEDDLPWAARHNRVSQSFKQPKPNGALGAIGNAALAFARSCEAQDELARDMLKSLSELRSSRADLPFAASMHTRATDGFGSEPDADLLARAEADMLGRLQERMARARVVFELLCGDAASAYAAESLCNRQNLGIYPTSAGAVPGNGGVRFLPPPPPPPAPLRDLELNGLDALARAAEVGTLAGGGKSPLKRGRDGKFTRKDGKKQKQVSATAAMDAMLDQFYESVPRGCGNGAGASTSAAIPPPYPQKQATPEEDVAIDKAFDLMEQRLGKGTVKWAAFKVLRFRYDEGGIGDDSVPTSPQAVGMSVKDIVSDIVRRNLRDMSEVRQPEKTISAMCGTDNGFMRVAPGRICLRRLWQPHVSRDCQRRRFPHPSIVQVPAAGDEAFRAPPPPPPPCIVRLL</sequence>
<gene>
    <name evidence="4" type="ORF">PPROV_000927600</name>
</gene>
<protein>
    <recommendedName>
        <fullName evidence="3">HTH HARE-type domain-containing protein</fullName>
    </recommendedName>
</protein>
<organism evidence="4 5">
    <name type="scientific">Pycnococcus provasolii</name>
    <dbReference type="NCBI Taxonomy" id="41880"/>
    <lineage>
        <taxon>Eukaryota</taxon>
        <taxon>Viridiplantae</taxon>
        <taxon>Chlorophyta</taxon>
        <taxon>Pseudoscourfieldiophyceae</taxon>
        <taxon>Pseudoscourfieldiales</taxon>
        <taxon>Pycnococcaceae</taxon>
        <taxon>Pycnococcus</taxon>
    </lineage>
</organism>
<evidence type="ECO:0000256" key="1">
    <source>
        <dbReference type="ARBA" id="ARBA00023163"/>
    </source>
</evidence>
<dbReference type="EMBL" id="BNJQ01000030">
    <property type="protein sequence ID" value="GHP10545.1"/>
    <property type="molecule type" value="Genomic_DNA"/>
</dbReference>
<dbReference type="Pfam" id="PF05066">
    <property type="entry name" value="HARE-HTH"/>
    <property type="match status" value="1"/>
</dbReference>
<feature type="compositionally biased region" description="Basic and acidic residues" evidence="2">
    <location>
        <begin position="205"/>
        <end position="231"/>
    </location>
</feature>
<proteinExistence type="predicted"/>
<feature type="region of interest" description="Disordered" evidence="2">
    <location>
        <begin position="114"/>
        <end position="278"/>
    </location>
</feature>
<comment type="caution">
    <text evidence="4">The sequence shown here is derived from an EMBL/GenBank/DDBJ whole genome shotgun (WGS) entry which is preliminary data.</text>
</comment>
<feature type="compositionally biased region" description="Low complexity" evidence="2">
    <location>
        <begin position="122"/>
        <end position="132"/>
    </location>
</feature>
<dbReference type="AlphaFoldDB" id="A0A830HV06"/>
<evidence type="ECO:0000313" key="4">
    <source>
        <dbReference type="EMBL" id="GHP10545.1"/>
    </source>
</evidence>
<feature type="compositionally biased region" description="Low complexity" evidence="2">
    <location>
        <begin position="190"/>
        <end position="202"/>
    </location>
</feature>
<feature type="compositionally biased region" description="Basic and acidic residues" evidence="2">
    <location>
        <begin position="163"/>
        <end position="174"/>
    </location>
</feature>
<dbReference type="InterPro" id="IPR007759">
    <property type="entry name" value="Asxl_HARE-HTH"/>
</dbReference>
<reference evidence="4" key="1">
    <citation type="submission" date="2020-10" db="EMBL/GenBank/DDBJ databases">
        <title>Unveiling of a novel bifunctional photoreceptor, Dualchrome1, isolated from a cosmopolitan green alga.</title>
        <authorList>
            <person name="Suzuki S."/>
            <person name="Kawachi M."/>
        </authorList>
    </citation>
    <scope>NUCLEOTIDE SEQUENCE</scope>
    <source>
        <strain evidence="4">NIES 2893</strain>
    </source>
</reference>
<dbReference type="GO" id="GO:0006355">
    <property type="term" value="P:regulation of DNA-templated transcription"/>
    <property type="evidence" value="ECO:0007669"/>
    <property type="project" value="InterPro"/>
</dbReference>
<feature type="domain" description="HTH HARE-type" evidence="3">
    <location>
        <begin position="581"/>
        <end position="631"/>
    </location>
</feature>
<feature type="region of interest" description="Disordered" evidence="2">
    <location>
        <begin position="74"/>
        <end position="97"/>
    </location>
</feature>
<keyword evidence="5" id="KW-1185">Reference proteome</keyword>
<feature type="compositionally biased region" description="Basic and acidic residues" evidence="2">
    <location>
        <begin position="146"/>
        <end position="155"/>
    </location>
</feature>